<keyword evidence="3" id="KW-1185">Reference proteome</keyword>
<protein>
    <recommendedName>
        <fullName evidence="1">IraD/Gp25-like domain-containing protein</fullName>
    </recommendedName>
</protein>
<dbReference type="Gene3D" id="3.10.450.40">
    <property type="match status" value="1"/>
</dbReference>
<evidence type="ECO:0000313" key="3">
    <source>
        <dbReference type="Proteomes" id="UP000326169"/>
    </source>
</evidence>
<dbReference type="GeneID" id="301683046"/>
<feature type="domain" description="IraD/Gp25-like" evidence="1">
    <location>
        <begin position="32"/>
        <end position="117"/>
    </location>
</feature>
<accession>A0A5M3T9R5</accession>
<dbReference type="SUPFAM" id="SSF160719">
    <property type="entry name" value="gpW/gp25-like"/>
    <property type="match status" value="1"/>
</dbReference>
<dbReference type="Pfam" id="PF04965">
    <property type="entry name" value="GPW_gp25"/>
    <property type="match status" value="1"/>
</dbReference>
<dbReference type="Proteomes" id="UP000326169">
    <property type="component" value="Unassembled WGS sequence"/>
</dbReference>
<comment type="caution">
    <text evidence="2">The sequence shown here is derived from an EMBL/GenBank/DDBJ whole genome shotgun (WGS) entry which is preliminary data.</text>
</comment>
<dbReference type="RefSeq" id="WP_006619182.1">
    <property type="nucleotide sequence ID" value="NZ_BIMW01000090.1"/>
</dbReference>
<dbReference type="InterPro" id="IPR007048">
    <property type="entry name" value="IraD/Gp25-like"/>
</dbReference>
<evidence type="ECO:0000259" key="1">
    <source>
        <dbReference type="Pfam" id="PF04965"/>
    </source>
</evidence>
<dbReference type="EMBL" id="BIMW01000090">
    <property type="protein sequence ID" value="GCE94139.1"/>
    <property type="molecule type" value="Genomic_DNA"/>
</dbReference>
<organism evidence="2 3">
    <name type="scientific">Limnospira platensis NIES-46</name>
    <dbReference type="NCBI Taxonomy" id="1236695"/>
    <lineage>
        <taxon>Bacteria</taxon>
        <taxon>Bacillati</taxon>
        <taxon>Cyanobacteriota</taxon>
        <taxon>Cyanophyceae</taxon>
        <taxon>Oscillatoriophycideae</taxon>
        <taxon>Oscillatoriales</taxon>
        <taxon>Sirenicapillariaceae</taxon>
        <taxon>Limnospira</taxon>
    </lineage>
</organism>
<sequence>MLKPPRPPAHLGQGFAFPLLVNQQGNWALSAGDRNVRESIVLILMTDLGERVNRPDFGCRLWELSFAPINSETLMLMRIFVQEALEQWEPRIMLIDVEAIPDPDGGRVDLVINYSLKPSHDQRSLVYPFYLQKQPE</sequence>
<reference evidence="2 3" key="1">
    <citation type="journal article" date="2019" name="J Genomics">
        <title>The Draft Genome of a Hydrogen-producing Cyanobacterium, Arthrospira platensis NIES-46.</title>
        <authorList>
            <person name="Suzuki S."/>
            <person name="Yamaguchi H."/>
            <person name="Kawachi M."/>
        </authorList>
    </citation>
    <scope>NUCLEOTIDE SEQUENCE [LARGE SCALE GENOMIC DNA]</scope>
    <source>
        <strain evidence="2 3">NIES-46</strain>
    </source>
</reference>
<proteinExistence type="predicted"/>
<gene>
    <name evidence="2" type="ORF">NIES46_21920</name>
</gene>
<name>A0A5M3T9R5_LIMPL</name>
<evidence type="ECO:0000313" key="2">
    <source>
        <dbReference type="EMBL" id="GCE94139.1"/>
    </source>
</evidence>